<protein>
    <recommendedName>
        <fullName evidence="3">Lipoprotein</fullName>
    </recommendedName>
</protein>
<organism evidence="1 2">
    <name type="scientific">Blastopirellula marina DSM 3645</name>
    <dbReference type="NCBI Taxonomy" id="314230"/>
    <lineage>
        <taxon>Bacteria</taxon>
        <taxon>Pseudomonadati</taxon>
        <taxon>Planctomycetota</taxon>
        <taxon>Planctomycetia</taxon>
        <taxon>Pirellulales</taxon>
        <taxon>Pirellulaceae</taxon>
        <taxon>Blastopirellula</taxon>
    </lineage>
</organism>
<dbReference type="EMBL" id="AANZ01000025">
    <property type="protein sequence ID" value="EAQ78046.1"/>
    <property type="molecule type" value="Genomic_DNA"/>
</dbReference>
<dbReference type="HOGENOM" id="CLU_113730_2_0_0"/>
<dbReference type="Proteomes" id="UP000004358">
    <property type="component" value="Unassembled WGS sequence"/>
</dbReference>
<dbReference type="AlphaFoldDB" id="A3ZZN1"/>
<dbReference type="RefSeq" id="WP_002651178.1">
    <property type="nucleotide sequence ID" value="NZ_CH672376.1"/>
</dbReference>
<name>A3ZZN1_9BACT</name>
<evidence type="ECO:0000313" key="1">
    <source>
        <dbReference type="EMBL" id="EAQ78046.1"/>
    </source>
</evidence>
<sequence length="148" mass="15733">MQIKNRAYGLAGFLGITVMIAGCGRSDGFQRTMVSGTVTYQGEPISRGAIWFVPTASVGNQAPTGFAIIQEGRFATAADKAPVAGLYTLKITGFDGAEPTAAEKEELLGGEFLGHPLFPEFIQEHEIAGDAMSLEIDVPKAVAKRSRR</sequence>
<evidence type="ECO:0008006" key="3">
    <source>
        <dbReference type="Google" id="ProtNLM"/>
    </source>
</evidence>
<reference evidence="1 2" key="1">
    <citation type="submission" date="2006-02" db="EMBL/GenBank/DDBJ databases">
        <authorList>
            <person name="Amann R."/>
            <person name="Ferriera S."/>
            <person name="Johnson J."/>
            <person name="Kravitz S."/>
            <person name="Halpern A."/>
            <person name="Remington K."/>
            <person name="Beeson K."/>
            <person name="Tran B."/>
            <person name="Rogers Y.-H."/>
            <person name="Friedman R."/>
            <person name="Venter J.C."/>
        </authorList>
    </citation>
    <scope>NUCLEOTIDE SEQUENCE [LARGE SCALE GENOMIC DNA]</scope>
    <source>
        <strain evidence="1 2">DSM 3645</strain>
    </source>
</reference>
<dbReference type="OrthoDB" id="289094at2"/>
<evidence type="ECO:0000313" key="2">
    <source>
        <dbReference type="Proteomes" id="UP000004358"/>
    </source>
</evidence>
<accession>A3ZZN1</accession>
<proteinExistence type="predicted"/>
<dbReference type="PROSITE" id="PS51257">
    <property type="entry name" value="PROKAR_LIPOPROTEIN"/>
    <property type="match status" value="1"/>
</dbReference>
<gene>
    <name evidence="1" type="ORF">DSM3645_16400</name>
</gene>
<comment type="caution">
    <text evidence="1">The sequence shown here is derived from an EMBL/GenBank/DDBJ whole genome shotgun (WGS) entry which is preliminary data.</text>
</comment>